<feature type="domain" description="TonB C-terminal" evidence="11">
    <location>
        <begin position="159"/>
        <end position="250"/>
    </location>
</feature>
<dbReference type="RefSeq" id="WP_045108877.1">
    <property type="nucleotide sequence ID" value="NZ_CAWQZC010000077.1"/>
</dbReference>
<dbReference type="GO" id="GO:0015031">
    <property type="term" value="P:protein transport"/>
    <property type="evidence" value="ECO:0007669"/>
    <property type="project" value="UniProtKB-KW"/>
</dbReference>
<dbReference type="HOGENOM" id="CLU_076057_3_0_6"/>
<keyword evidence="6" id="KW-0812">Transmembrane</keyword>
<dbReference type="EMBL" id="FPLJ01000005">
    <property type="protein sequence ID" value="SGY81875.1"/>
    <property type="molecule type" value="Genomic_DNA"/>
</dbReference>
<dbReference type="EMBL" id="FPLD01000005">
    <property type="protein sequence ID" value="SGY82188.1"/>
    <property type="molecule type" value="Genomic_DNA"/>
</dbReference>
<dbReference type="InterPro" id="IPR006260">
    <property type="entry name" value="TonB/TolA_C"/>
</dbReference>
<dbReference type="GeneID" id="61293862"/>
<comment type="similarity">
    <text evidence="2">Belongs to the TonB family.</text>
</comment>
<dbReference type="Pfam" id="PF03544">
    <property type="entry name" value="TonB_C"/>
    <property type="match status" value="1"/>
</dbReference>
<evidence type="ECO:0000256" key="5">
    <source>
        <dbReference type="ARBA" id="ARBA00022519"/>
    </source>
</evidence>
<sequence>MNMPRYIIAGGVALASHAALLFVVPENKAIIIPSGANTTSVSINFFTPSVAQSKSLPEETVTTEAVIEPPKPVEKTKPKVTPPKTNKKVVDNAPKKIKKQPKKDTSKMENEKKEKATNELLKDTLVEEKPKKSVAKPAGQEPEIKPQAPKKGISNKPILINKPSFLSRPTQPRYPRMASRRGIEGVTIYEVWLDDNGSQIKQILISSSGELSLDKAALRAIKKWRFSPYIINGRAIAHRIKIPVRFKLDQ</sequence>
<evidence type="ECO:0000256" key="2">
    <source>
        <dbReference type="ARBA" id="ARBA00006555"/>
    </source>
</evidence>
<evidence type="ECO:0000256" key="1">
    <source>
        <dbReference type="ARBA" id="ARBA00004383"/>
    </source>
</evidence>
<keyword evidence="14" id="KW-1185">Reference proteome</keyword>
<proteinExistence type="inferred from homology"/>
<evidence type="ECO:0000256" key="3">
    <source>
        <dbReference type="ARBA" id="ARBA00022448"/>
    </source>
</evidence>
<dbReference type="KEGG" id="mvs:MVIS_0416"/>
<dbReference type="PANTHER" id="PTHR33446">
    <property type="entry name" value="PROTEIN TONB-RELATED"/>
    <property type="match status" value="1"/>
</dbReference>
<accession>A0A090ICY2</accession>
<dbReference type="SUPFAM" id="SSF74653">
    <property type="entry name" value="TolA/TonB C-terminal domain"/>
    <property type="match status" value="1"/>
</dbReference>
<dbReference type="Gene3D" id="3.30.1150.10">
    <property type="match status" value="1"/>
</dbReference>
<dbReference type="OrthoDB" id="9816142at2"/>
<evidence type="ECO:0000313" key="15">
    <source>
        <dbReference type="Proteomes" id="UP000183794"/>
    </source>
</evidence>
<dbReference type="STRING" id="80854.MVIS_0416"/>
<name>A0A090ICY2_9GAMM</name>
<evidence type="ECO:0000256" key="6">
    <source>
        <dbReference type="ARBA" id="ARBA00022692"/>
    </source>
</evidence>
<dbReference type="InterPro" id="IPR051045">
    <property type="entry name" value="TonB-dependent_transducer"/>
</dbReference>
<keyword evidence="9" id="KW-0472">Membrane</keyword>
<comment type="subcellular location">
    <subcellularLocation>
        <location evidence="1">Cell inner membrane</location>
        <topology evidence="1">Single-pass membrane protein</topology>
        <orientation evidence="1">Periplasmic side</orientation>
    </subcellularLocation>
</comment>
<dbReference type="NCBIfam" id="TIGR01352">
    <property type="entry name" value="tonB_Cterm"/>
    <property type="match status" value="1"/>
</dbReference>
<evidence type="ECO:0000256" key="7">
    <source>
        <dbReference type="ARBA" id="ARBA00022927"/>
    </source>
</evidence>
<evidence type="ECO:0000313" key="12">
    <source>
        <dbReference type="EMBL" id="SGY81875.1"/>
    </source>
</evidence>
<evidence type="ECO:0000256" key="9">
    <source>
        <dbReference type="ARBA" id="ARBA00023136"/>
    </source>
</evidence>
<dbReference type="Proteomes" id="UP000182660">
    <property type="component" value="Unassembled WGS sequence"/>
</dbReference>
<evidence type="ECO:0000256" key="8">
    <source>
        <dbReference type="ARBA" id="ARBA00022989"/>
    </source>
</evidence>
<dbReference type="PANTHER" id="PTHR33446:SF2">
    <property type="entry name" value="PROTEIN TONB"/>
    <property type="match status" value="1"/>
</dbReference>
<keyword evidence="5" id="KW-0997">Cell inner membrane</keyword>
<evidence type="ECO:0000313" key="13">
    <source>
        <dbReference type="EMBL" id="SGY82188.1"/>
    </source>
</evidence>
<dbReference type="Proteomes" id="UP000183794">
    <property type="component" value="Unassembled WGS sequence"/>
</dbReference>
<dbReference type="GO" id="GO:0055085">
    <property type="term" value="P:transmembrane transport"/>
    <property type="evidence" value="ECO:0007669"/>
    <property type="project" value="InterPro"/>
</dbReference>
<gene>
    <name evidence="12" type="ORF">MT2528_0132</name>
    <name evidence="13" type="ORF">NVI5450_0117</name>
</gene>
<protein>
    <submittedName>
        <fullName evidence="13">TonB protein</fullName>
    </submittedName>
</protein>
<dbReference type="PROSITE" id="PS52015">
    <property type="entry name" value="TONB_CTD"/>
    <property type="match status" value="1"/>
</dbReference>
<reference evidence="13 15" key="2">
    <citation type="submission" date="2016-11" db="EMBL/GenBank/DDBJ databases">
        <authorList>
            <person name="Jaros S."/>
            <person name="Januszkiewicz K."/>
            <person name="Wedrychowicz H."/>
        </authorList>
    </citation>
    <scope>NUCLEOTIDE SEQUENCE [LARGE SCALE GENOMIC DNA]</scope>
    <source>
        <strain evidence="13">NVI 5450</strain>
    </source>
</reference>
<dbReference type="AlphaFoldDB" id="A0A090ICY2"/>
<dbReference type="GO" id="GO:0098797">
    <property type="term" value="C:plasma membrane protein complex"/>
    <property type="evidence" value="ECO:0007669"/>
    <property type="project" value="TreeGrafter"/>
</dbReference>
<evidence type="ECO:0000256" key="10">
    <source>
        <dbReference type="SAM" id="MobiDB-lite"/>
    </source>
</evidence>
<dbReference type="InterPro" id="IPR037682">
    <property type="entry name" value="TonB_C"/>
</dbReference>
<evidence type="ECO:0000256" key="4">
    <source>
        <dbReference type="ARBA" id="ARBA00022475"/>
    </source>
</evidence>
<keyword evidence="7" id="KW-0653">Protein transport</keyword>
<keyword evidence="3" id="KW-0813">Transport</keyword>
<feature type="compositionally biased region" description="Basic and acidic residues" evidence="10">
    <location>
        <begin position="102"/>
        <end position="131"/>
    </location>
</feature>
<dbReference type="PATRIC" id="fig|80854.5.peg.442"/>
<organism evidence="13 15">
    <name type="scientific">Moritella viscosa</name>
    <dbReference type="NCBI Taxonomy" id="80854"/>
    <lineage>
        <taxon>Bacteria</taxon>
        <taxon>Pseudomonadati</taxon>
        <taxon>Pseudomonadota</taxon>
        <taxon>Gammaproteobacteria</taxon>
        <taxon>Alteromonadales</taxon>
        <taxon>Moritellaceae</taxon>
        <taxon>Moritella</taxon>
    </lineage>
</organism>
<evidence type="ECO:0000259" key="11">
    <source>
        <dbReference type="PROSITE" id="PS52015"/>
    </source>
</evidence>
<keyword evidence="8" id="KW-1133">Transmembrane helix</keyword>
<evidence type="ECO:0000313" key="14">
    <source>
        <dbReference type="Proteomes" id="UP000182660"/>
    </source>
</evidence>
<reference evidence="12 14" key="1">
    <citation type="submission" date="2016-11" db="EMBL/GenBank/DDBJ databases">
        <authorList>
            <person name="Klemetsen T."/>
        </authorList>
    </citation>
    <scope>NUCLEOTIDE SEQUENCE [LARGE SCALE GENOMIC DNA]</scope>
    <source>
        <strain evidence="12">MT 2528</strain>
    </source>
</reference>
<dbReference type="GO" id="GO:0031992">
    <property type="term" value="F:energy transducer activity"/>
    <property type="evidence" value="ECO:0007669"/>
    <property type="project" value="TreeGrafter"/>
</dbReference>
<keyword evidence="4" id="KW-1003">Cell membrane</keyword>
<feature type="region of interest" description="Disordered" evidence="10">
    <location>
        <begin position="71"/>
        <end position="176"/>
    </location>
</feature>